<evidence type="ECO:0000313" key="3">
    <source>
        <dbReference type="EMBL" id="ORV02044.1"/>
    </source>
</evidence>
<evidence type="ECO:0000256" key="1">
    <source>
        <dbReference type="SAM" id="MobiDB-lite"/>
    </source>
</evidence>
<sequence length="174" mass="17673">MFAANLLLGGIAAVLVSTAALTLLALPEFRYQYREFGALTPTAVTLAAGLGGWAVAMLALVVGNRRGHRAARLLSVLNSAALIVASGVALVLRPGAQVGWFGALIWVIGPLLILAAVAAAVLLWPGIGRPSLPPPAARGDDAEATVVLRPAATPPRPAGPPPPTARPGDFNPFG</sequence>
<proteinExistence type="predicted"/>
<dbReference type="AlphaFoldDB" id="A0A1X1RA31"/>
<organism evidence="3 4">
    <name type="scientific">Mycolicibacterium fallax</name>
    <name type="common">Mycobacterium fallax</name>
    <dbReference type="NCBI Taxonomy" id="1793"/>
    <lineage>
        <taxon>Bacteria</taxon>
        <taxon>Bacillati</taxon>
        <taxon>Actinomycetota</taxon>
        <taxon>Actinomycetes</taxon>
        <taxon>Mycobacteriales</taxon>
        <taxon>Mycobacteriaceae</taxon>
        <taxon>Mycolicibacterium</taxon>
    </lineage>
</organism>
<evidence type="ECO:0000256" key="2">
    <source>
        <dbReference type="SAM" id="Phobius"/>
    </source>
</evidence>
<evidence type="ECO:0000313" key="4">
    <source>
        <dbReference type="Proteomes" id="UP000193484"/>
    </source>
</evidence>
<protein>
    <submittedName>
        <fullName evidence="3">Uncharacterized protein</fullName>
    </submittedName>
</protein>
<feature type="transmembrane region" description="Helical" evidence="2">
    <location>
        <begin position="41"/>
        <end position="61"/>
    </location>
</feature>
<keyword evidence="2" id="KW-0812">Transmembrane</keyword>
<feature type="region of interest" description="Disordered" evidence="1">
    <location>
        <begin position="134"/>
        <end position="174"/>
    </location>
</feature>
<dbReference type="EMBL" id="LQOJ01000042">
    <property type="protein sequence ID" value="ORV02044.1"/>
    <property type="molecule type" value="Genomic_DNA"/>
</dbReference>
<feature type="transmembrane region" description="Helical" evidence="2">
    <location>
        <begin position="73"/>
        <end position="92"/>
    </location>
</feature>
<feature type="transmembrane region" description="Helical" evidence="2">
    <location>
        <begin position="98"/>
        <end position="124"/>
    </location>
</feature>
<keyword evidence="4" id="KW-1185">Reference proteome</keyword>
<accession>A0A1X1RA31</accession>
<comment type="caution">
    <text evidence="3">The sequence shown here is derived from an EMBL/GenBank/DDBJ whole genome shotgun (WGS) entry which is preliminary data.</text>
</comment>
<gene>
    <name evidence="3" type="ORF">AWC04_12490</name>
</gene>
<name>A0A1X1RA31_MYCFA</name>
<reference evidence="3 4" key="1">
    <citation type="submission" date="2016-01" db="EMBL/GenBank/DDBJ databases">
        <title>The new phylogeny of the genus Mycobacterium.</title>
        <authorList>
            <person name="Tarcisio F."/>
            <person name="Conor M."/>
            <person name="Antonella G."/>
            <person name="Elisabetta G."/>
            <person name="Giulia F.S."/>
            <person name="Sara T."/>
            <person name="Anna F."/>
            <person name="Clotilde B."/>
            <person name="Roberto B."/>
            <person name="Veronica D.S."/>
            <person name="Fabio R."/>
            <person name="Monica P."/>
            <person name="Olivier J."/>
            <person name="Enrico T."/>
            <person name="Nicola S."/>
        </authorList>
    </citation>
    <scope>NUCLEOTIDE SEQUENCE [LARGE SCALE GENOMIC DNA]</scope>
    <source>
        <strain evidence="3 4">DSM 44179</strain>
    </source>
</reference>
<keyword evidence="2" id="KW-0472">Membrane</keyword>
<keyword evidence="2" id="KW-1133">Transmembrane helix</keyword>
<dbReference type="Proteomes" id="UP000193484">
    <property type="component" value="Unassembled WGS sequence"/>
</dbReference>
<feature type="compositionally biased region" description="Pro residues" evidence="1">
    <location>
        <begin position="152"/>
        <end position="165"/>
    </location>
</feature>